<dbReference type="AlphaFoldDB" id="A0A433JQJ2"/>
<organism evidence="5 6">
    <name type="scientific">Labedella endophytica</name>
    <dbReference type="NCBI Taxonomy" id="1523160"/>
    <lineage>
        <taxon>Bacteria</taxon>
        <taxon>Bacillati</taxon>
        <taxon>Actinomycetota</taxon>
        <taxon>Actinomycetes</taxon>
        <taxon>Micrococcales</taxon>
        <taxon>Microbacteriaceae</taxon>
        <taxon>Labedella</taxon>
    </lineage>
</organism>
<dbReference type="InterPro" id="IPR004547">
    <property type="entry name" value="Glucosamine6P_isomerase"/>
</dbReference>
<feature type="domain" description="Glucosamine/galactosamine-6-phosphate isomerase" evidence="4">
    <location>
        <begin position="17"/>
        <end position="227"/>
    </location>
</feature>
<feature type="active site" description="For ring-opening step" evidence="3">
    <location>
        <position position="142"/>
    </location>
</feature>
<evidence type="ECO:0000259" key="4">
    <source>
        <dbReference type="Pfam" id="PF01182"/>
    </source>
</evidence>
<feature type="site" description="Part of the allosteric site" evidence="3">
    <location>
        <position position="152"/>
    </location>
</feature>
<dbReference type="SUPFAM" id="SSF100950">
    <property type="entry name" value="NagB/RpiA/CoA transferase-like"/>
    <property type="match status" value="1"/>
</dbReference>
<evidence type="ECO:0000256" key="1">
    <source>
        <dbReference type="ARBA" id="ARBA00022801"/>
    </source>
</evidence>
<evidence type="ECO:0000313" key="5">
    <source>
        <dbReference type="EMBL" id="RUQ99147.1"/>
    </source>
</evidence>
<dbReference type="GO" id="GO:0006043">
    <property type="term" value="P:glucosamine catabolic process"/>
    <property type="evidence" value="ECO:0007669"/>
    <property type="project" value="TreeGrafter"/>
</dbReference>
<keyword evidence="6" id="KW-1185">Reference proteome</keyword>
<comment type="similarity">
    <text evidence="3">Belongs to the glucosamine/galactosamine-6-phosphate isomerase family. NagB subfamily.</text>
</comment>
<dbReference type="RefSeq" id="WP_127050709.1">
    <property type="nucleotide sequence ID" value="NZ_RZGZ01000003.1"/>
</dbReference>
<comment type="caution">
    <text evidence="5">The sequence shown here is derived from an EMBL/GenBank/DDBJ whole genome shotgun (WGS) entry which is preliminary data.</text>
</comment>
<dbReference type="UniPathway" id="UPA00629">
    <property type="reaction ID" value="UER00684"/>
</dbReference>
<feature type="active site" description="Proton acceptor; for ring-opening step" evidence="3">
    <location>
        <position position="137"/>
    </location>
</feature>
<dbReference type="EMBL" id="RZGZ01000003">
    <property type="protein sequence ID" value="RUQ99147.1"/>
    <property type="molecule type" value="Genomic_DNA"/>
</dbReference>
<dbReference type="GO" id="GO:0005737">
    <property type="term" value="C:cytoplasm"/>
    <property type="evidence" value="ECO:0007669"/>
    <property type="project" value="TreeGrafter"/>
</dbReference>
<feature type="active site" description="Proton acceptor; for enolization step" evidence="3">
    <location>
        <position position="66"/>
    </location>
</feature>
<gene>
    <name evidence="3" type="primary">nagB</name>
    <name evidence="5" type="ORF">ELQ94_12605</name>
</gene>
<feature type="active site" description="For ring-opening step" evidence="3">
    <location>
        <position position="135"/>
    </location>
</feature>
<protein>
    <recommendedName>
        <fullName evidence="3">Glucosamine-6-phosphate deaminase</fullName>
        <ecNumber evidence="3">3.5.99.6</ecNumber>
    </recommendedName>
    <alternativeName>
        <fullName evidence="3">GlcN6P deaminase</fullName>
        <shortName evidence="3">GNPDA</shortName>
    </alternativeName>
    <alternativeName>
        <fullName evidence="3">Glucosamine-6-phosphate isomerase</fullName>
    </alternativeName>
</protein>
<reference evidence="5 6" key="1">
    <citation type="submission" date="2018-12" db="EMBL/GenBank/DDBJ databases">
        <authorList>
            <person name="Li F."/>
        </authorList>
    </citation>
    <scope>NUCLEOTIDE SEQUENCE [LARGE SCALE GENOMIC DNA]</scope>
    <source>
        <strain evidence="5 6">EGI 6500705</strain>
    </source>
</reference>
<dbReference type="CDD" id="cd01399">
    <property type="entry name" value="GlcN6P_deaminase"/>
    <property type="match status" value="1"/>
</dbReference>
<dbReference type="PANTHER" id="PTHR11280:SF5">
    <property type="entry name" value="GLUCOSAMINE-6-PHOSPHATE ISOMERASE"/>
    <property type="match status" value="1"/>
</dbReference>
<dbReference type="Gene3D" id="3.40.50.1360">
    <property type="match status" value="1"/>
</dbReference>
<comment type="activity regulation">
    <text evidence="3">Allosterically activated by N-acetylglucosamine 6-phosphate (GlcNAc6P).</text>
</comment>
<dbReference type="Proteomes" id="UP000274909">
    <property type="component" value="Unassembled WGS sequence"/>
</dbReference>
<keyword evidence="1 3" id="KW-0378">Hydrolase</keyword>
<dbReference type="InterPro" id="IPR006148">
    <property type="entry name" value="Glc/Gal-6P_isomerase"/>
</dbReference>
<dbReference type="InterPro" id="IPR018321">
    <property type="entry name" value="Glucosamine6P_isomerase_CS"/>
</dbReference>
<dbReference type="GO" id="GO:0019262">
    <property type="term" value="P:N-acetylneuraminate catabolic process"/>
    <property type="evidence" value="ECO:0007669"/>
    <property type="project" value="UniProtKB-UniRule"/>
</dbReference>
<proteinExistence type="inferred from homology"/>
<dbReference type="GO" id="GO:0004342">
    <property type="term" value="F:glucosamine-6-phosphate deaminase activity"/>
    <property type="evidence" value="ECO:0007669"/>
    <property type="project" value="UniProtKB-UniRule"/>
</dbReference>
<feature type="site" description="Part of the allosteric site" evidence="3">
    <location>
        <position position="145"/>
    </location>
</feature>
<keyword evidence="3" id="KW-0021">Allosteric enzyme</keyword>
<comment type="function">
    <text evidence="3">Catalyzes the reversible isomerization-deamination of glucosamine 6-phosphate (GlcN6P) to form fructose 6-phosphate (Fru6P) and ammonium ion.</text>
</comment>
<name>A0A433JQJ2_9MICO</name>
<dbReference type="OrthoDB" id="9791139at2"/>
<dbReference type="InterPro" id="IPR037171">
    <property type="entry name" value="NagB/RpiA_transferase-like"/>
</dbReference>
<comment type="caution">
    <text evidence="3">Lacks conserved residue(s) required for the propagation of feature annotation.</text>
</comment>
<dbReference type="PROSITE" id="PS01161">
    <property type="entry name" value="GLC_GALNAC_ISOMERASE"/>
    <property type="match status" value="1"/>
</dbReference>
<evidence type="ECO:0000313" key="6">
    <source>
        <dbReference type="Proteomes" id="UP000274909"/>
    </source>
</evidence>
<dbReference type="PANTHER" id="PTHR11280">
    <property type="entry name" value="GLUCOSAMINE-6-PHOSPHATE ISOMERASE"/>
    <property type="match status" value="1"/>
</dbReference>
<dbReference type="GO" id="GO:0005975">
    <property type="term" value="P:carbohydrate metabolic process"/>
    <property type="evidence" value="ECO:0007669"/>
    <property type="project" value="InterPro"/>
</dbReference>
<sequence length="263" mass="28116">MAEVIIVPDAPTGGGIVADEIAALIRRRPDAVLGLATGSTPLPVYEALRDRLAGVDVSRVRGFALDEYVGLDTAHPESYRSVITREVVEPLGLDPRHIRTPDGSLDGIARAGEDYEEAIVAAGGIDVQILGIGTDGHIGFNEPGSSFASRTRVKTLTRQTREDNARFFETIDDVPMHCITQGLGTILRARTLVLLAFGEGKAEAVAGAVEGPVTASLPGSAIQLHEHVTVIVDEAAASRLAHAEYYRYAWENKPAWQGIWDAS</sequence>
<dbReference type="NCBIfam" id="NF001684">
    <property type="entry name" value="PRK00443.1-4"/>
    <property type="match status" value="1"/>
</dbReference>
<comment type="catalytic activity">
    <reaction evidence="3">
        <text>alpha-D-glucosamine 6-phosphate + H2O = beta-D-fructose 6-phosphate + NH4(+)</text>
        <dbReference type="Rhea" id="RHEA:12172"/>
        <dbReference type="ChEBI" id="CHEBI:15377"/>
        <dbReference type="ChEBI" id="CHEBI:28938"/>
        <dbReference type="ChEBI" id="CHEBI:57634"/>
        <dbReference type="ChEBI" id="CHEBI:75989"/>
        <dbReference type="EC" id="3.5.99.6"/>
    </reaction>
</comment>
<evidence type="ECO:0000256" key="2">
    <source>
        <dbReference type="ARBA" id="ARBA00023277"/>
    </source>
</evidence>
<dbReference type="Pfam" id="PF01182">
    <property type="entry name" value="Glucosamine_iso"/>
    <property type="match status" value="1"/>
</dbReference>
<feature type="site" description="Part of the allosteric site" evidence="3">
    <location>
        <position position="154"/>
    </location>
</feature>
<feature type="site" description="Part of the allosteric site" evidence="3">
    <location>
        <position position="155"/>
    </location>
</feature>
<dbReference type="HAMAP" id="MF_01241">
    <property type="entry name" value="GlcN6P_deamin"/>
    <property type="match status" value="1"/>
</dbReference>
<dbReference type="EC" id="3.5.99.6" evidence="3"/>
<dbReference type="GO" id="GO:0042802">
    <property type="term" value="F:identical protein binding"/>
    <property type="evidence" value="ECO:0007669"/>
    <property type="project" value="TreeGrafter"/>
</dbReference>
<dbReference type="GO" id="GO:0006046">
    <property type="term" value="P:N-acetylglucosamine catabolic process"/>
    <property type="evidence" value="ECO:0007669"/>
    <property type="project" value="TreeGrafter"/>
</dbReference>
<comment type="pathway">
    <text evidence="3">Amino-sugar metabolism; N-acetylneuraminate degradation; D-fructose 6-phosphate from N-acetylneuraminate: step 5/5.</text>
</comment>
<accession>A0A433JQJ2</accession>
<evidence type="ECO:0000256" key="3">
    <source>
        <dbReference type="HAMAP-Rule" id="MF_01241"/>
    </source>
</evidence>
<keyword evidence="2 3" id="KW-0119">Carbohydrate metabolism</keyword>